<reference evidence="8" key="1">
    <citation type="submission" date="2008-01" db="EMBL/GenBank/DDBJ databases">
        <title>Complete sequence of Shewanella halifaxensis HAW-EB4.</title>
        <authorList>
            <consortium name="US DOE Joint Genome Institute"/>
            <person name="Copeland A."/>
            <person name="Lucas S."/>
            <person name="Lapidus A."/>
            <person name="Glavina del Rio T."/>
            <person name="Dalin E."/>
            <person name="Tice H."/>
            <person name="Bruce D."/>
            <person name="Goodwin L."/>
            <person name="Pitluck S."/>
            <person name="Sims D."/>
            <person name="Brettin T."/>
            <person name="Detter J.C."/>
            <person name="Han C."/>
            <person name="Kuske C.R."/>
            <person name="Schmutz J."/>
            <person name="Larimer F."/>
            <person name="Land M."/>
            <person name="Hauser L."/>
            <person name="Kyrpides N."/>
            <person name="Kim E."/>
            <person name="Zhao J.-S."/>
            <person name="Richardson P."/>
        </authorList>
    </citation>
    <scope>NUCLEOTIDE SEQUENCE [LARGE SCALE GENOMIC DNA]</scope>
    <source>
        <strain evidence="8">HAW-EB4</strain>
    </source>
</reference>
<dbReference type="Proteomes" id="UP000001317">
    <property type="component" value="Chromosome"/>
</dbReference>
<name>B0TPP9_SHEHH</name>
<evidence type="ECO:0000256" key="4">
    <source>
        <dbReference type="ARBA" id="ARBA00023288"/>
    </source>
</evidence>
<accession>B0TPP9</accession>
<dbReference type="InterPro" id="IPR036328">
    <property type="entry name" value="MliC_sf"/>
</dbReference>
<keyword evidence="1 5" id="KW-0732">Signal</keyword>
<keyword evidence="2" id="KW-0472">Membrane</keyword>
<dbReference type="PANTHER" id="PTHR37549">
    <property type="entry name" value="LIPOPROTEIN LPRI"/>
    <property type="match status" value="1"/>
</dbReference>
<evidence type="ECO:0000256" key="3">
    <source>
        <dbReference type="ARBA" id="ARBA00023139"/>
    </source>
</evidence>
<dbReference type="EMBL" id="CP000931">
    <property type="protein sequence ID" value="ABZ74920.1"/>
    <property type="molecule type" value="Genomic_DNA"/>
</dbReference>
<dbReference type="eggNOG" id="COG4461">
    <property type="taxonomic scope" value="Bacteria"/>
</dbReference>
<dbReference type="GO" id="GO:0005576">
    <property type="term" value="C:extracellular region"/>
    <property type="evidence" value="ECO:0007669"/>
    <property type="project" value="TreeGrafter"/>
</dbReference>
<dbReference type="Pfam" id="PF07007">
    <property type="entry name" value="LprI"/>
    <property type="match status" value="1"/>
</dbReference>
<evidence type="ECO:0000256" key="5">
    <source>
        <dbReference type="SAM" id="SignalP"/>
    </source>
</evidence>
<evidence type="ECO:0000313" key="8">
    <source>
        <dbReference type="EMBL" id="ABZ74920.1"/>
    </source>
</evidence>
<dbReference type="OrthoDB" id="5565855at2"/>
<proteinExistence type="predicted"/>
<evidence type="ECO:0000259" key="7">
    <source>
        <dbReference type="Pfam" id="PF09864"/>
    </source>
</evidence>
<dbReference type="InterPro" id="IPR052755">
    <property type="entry name" value="Lysozyme_Inhibitor_LprI"/>
</dbReference>
<feature type="signal peptide" evidence="5">
    <location>
        <begin position="1"/>
        <end position="21"/>
    </location>
</feature>
<organism evidence="8 9">
    <name type="scientific">Shewanella halifaxensis (strain HAW-EB4)</name>
    <dbReference type="NCBI Taxonomy" id="458817"/>
    <lineage>
        <taxon>Bacteria</taxon>
        <taxon>Pseudomonadati</taxon>
        <taxon>Pseudomonadota</taxon>
        <taxon>Gammaproteobacteria</taxon>
        <taxon>Alteromonadales</taxon>
        <taxon>Shewanellaceae</taxon>
        <taxon>Shewanella</taxon>
    </lineage>
</organism>
<keyword evidence="3" id="KW-0564">Palmitate</keyword>
<dbReference type="InterPro" id="IPR018660">
    <property type="entry name" value="MliC"/>
</dbReference>
<dbReference type="InterPro" id="IPR009739">
    <property type="entry name" value="LprI-like_N"/>
</dbReference>
<dbReference type="Gene3D" id="2.40.128.200">
    <property type="match status" value="1"/>
</dbReference>
<protein>
    <recommendedName>
        <fullName evidence="10">C-type lysozyme inhibitor domain-containing protein</fullName>
    </recommendedName>
</protein>
<feature type="chain" id="PRO_5002756643" description="C-type lysozyme inhibitor domain-containing protein" evidence="5">
    <location>
        <begin position="22"/>
        <end position="216"/>
    </location>
</feature>
<evidence type="ECO:0000313" key="9">
    <source>
        <dbReference type="Proteomes" id="UP000001317"/>
    </source>
</evidence>
<gene>
    <name evidence="8" type="ordered locus">Shal_0344</name>
</gene>
<dbReference type="SUPFAM" id="SSF141488">
    <property type="entry name" value="YdhA-like"/>
    <property type="match status" value="1"/>
</dbReference>
<dbReference type="Pfam" id="PF09864">
    <property type="entry name" value="MliC"/>
    <property type="match status" value="1"/>
</dbReference>
<feature type="domain" description="C-type lysozyme inhibitor" evidence="7">
    <location>
        <begin position="139"/>
        <end position="208"/>
    </location>
</feature>
<dbReference type="HOGENOM" id="CLU_098273_0_0_6"/>
<dbReference type="PROSITE" id="PS51257">
    <property type="entry name" value="PROKAR_LIPOPROTEIN"/>
    <property type="match status" value="1"/>
</dbReference>
<keyword evidence="4" id="KW-0449">Lipoprotein</keyword>
<keyword evidence="9" id="KW-1185">Reference proteome</keyword>
<dbReference type="RefSeq" id="WP_012275475.1">
    <property type="nucleotide sequence ID" value="NC_010334.1"/>
</dbReference>
<evidence type="ECO:0000259" key="6">
    <source>
        <dbReference type="Pfam" id="PF07007"/>
    </source>
</evidence>
<dbReference type="Gene3D" id="1.20.1270.180">
    <property type="match status" value="1"/>
</dbReference>
<dbReference type="AlphaFoldDB" id="B0TPP9"/>
<sequence>MQKTILLGCLVLLAACSSTVATQIKPTQADSELVVPVSDMHVAPTFDCAKAQGQVETLICHDAELAQLDRLMEQIYKAAVVNIPASEQPKATQRGWIKGRNDCWKAQDVRECTLQNYKGRIIELQIQGGLLEVPPAVVFDCGHHPQITAVFYTQLDPVTAVFTFSSEKMGEQQLQATNVRSGSGAKYQGRNFEFWEHQGEASVQFFDDSYRCKLHK</sequence>
<feature type="domain" description="Lysozyme inhibitor LprI-like N-terminal" evidence="6">
    <location>
        <begin position="48"/>
        <end position="123"/>
    </location>
</feature>
<evidence type="ECO:0008006" key="10">
    <source>
        <dbReference type="Google" id="ProtNLM"/>
    </source>
</evidence>
<dbReference type="STRING" id="458817.Shal_0344"/>
<dbReference type="KEGG" id="shl:Shal_0344"/>
<dbReference type="PANTHER" id="PTHR37549:SF1">
    <property type="entry name" value="LIPOPROTEIN LPRI"/>
    <property type="match status" value="1"/>
</dbReference>
<evidence type="ECO:0000256" key="1">
    <source>
        <dbReference type="ARBA" id="ARBA00022729"/>
    </source>
</evidence>
<evidence type="ECO:0000256" key="2">
    <source>
        <dbReference type="ARBA" id="ARBA00023136"/>
    </source>
</evidence>